<protein>
    <submittedName>
        <fullName evidence="1">Uncharacterized protein</fullName>
    </submittedName>
</protein>
<evidence type="ECO:0000313" key="2">
    <source>
        <dbReference type="Proteomes" id="UP000237347"/>
    </source>
</evidence>
<name>A0AAW0J6H7_QUESU</name>
<reference evidence="1 2" key="1">
    <citation type="journal article" date="2018" name="Sci. Data">
        <title>The draft genome sequence of cork oak.</title>
        <authorList>
            <person name="Ramos A.M."/>
            <person name="Usie A."/>
            <person name="Barbosa P."/>
            <person name="Barros P.M."/>
            <person name="Capote T."/>
            <person name="Chaves I."/>
            <person name="Simoes F."/>
            <person name="Abreu I."/>
            <person name="Carrasquinho I."/>
            <person name="Faro C."/>
            <person name="Guimaraes J.B."/>
            <person name="Mendonca D."/>
            <person name="Nobrega F."/>
            <person name="Rodrigues L."/>
            <person name="Saibo N.J.M."/>
            <person name="Varela M.C."/>
            <person name="Egas C."/>
            <person name="Matos J."/>
            <person name="Miguel C.M."/>
            <person name="Oliveira M.M."/>
            <person name="Ricardo C.P."/>
            <person name="Goncalves S."/>
        </authorList>
    </citation>
    <scope>NUCLEOTIDE SEQUENCE [LARGE SCALE GENOMIC DNA]</scope>
    <source>
        <strain evidence="2">cv. HL8</strain>
    </source>
</reference>
<proteinExistence type="predicted"/>
<keyword evidence="2" id="KW-1185">Reference proteome</keyword>
<organism evidence="1 2">
    <name type="scientific">Quercus suber</name>
    <name type="common">Cork oak</name>
    <dbReference type="NCBI Taxonomy" id="58331"/>
    <lineage>
        <taxon>Eukaryota</taxon>
        <taxon>Viridiplantae</taxon>
        <taxon>Streptophyta</taxon>
        <taxon>Embryophyta</taxon>
        <taxon>Tracheophyta</taxon>
        <taxon>Spermatophyta</taxon>
        <taxon>Magnoliopsida</taxon>
        <taxon>eudicotyledons</taxon>
        <taxon>Gunneridae</taxon>
        <taxon>Pentapetalae</taxon>
        <taxon>rosids</taxon>
        <taxon>fabids</taxon>
        <taxon>Fagales</taxon>
        <taxon>Fagaceae</taxon>
        <taxon>Quercus</taxon>
    </lineage>
</organism>
<gene>
    <name evidence="1" type="ORF">CFP56_036580</name>
</gene>
<dbReference type="AlphaFoldDB" id="A0AAW0J6H7"/>
<accession>A0AAW0J6H7</accession>
<dbReference type="EMBL" id="PKMF04000670">
    <property type="protein sequence ID" value="KAK7822347.1"/>
    <property type="molecule type" value="Genomic_DNA"/>
</dbReference>
<dbReference type="Proteomes" id="UP000237347">
    <property type="component" value="Unassembled WGS sequence"/>
</dbReference>
<comment type="caution">
    <text evidence="1">The sequence shown here is derived from an EMBL/GenBank/DDBJ whole genome shotgun (WGS) entry which is preliminary data.</text>
</comment>
<sequence>MADQNAALAKPIWMKQKQSVVDQARFIVRPSLKSINSPHEPPKPVSVPEAFNKLRGETIEVNEESLDSVLKIA</sequence>
<evidence type="ECO:0000313" key="1">
    <source>
        <dbReference type="EMBL" id="KAK7822347.1"/>
    </source>
</evidence>